<feature type="compositionally biased region" description="Basic and acidic residues" evidence="1">
    <location>
        <begin position="176"/>
        <end position="186"/>
    </location>
</feature>
<dbReference type="EMBL" id="JBCEZU010000013">
    <property type="protein sequence ID" value="KAK9539980.1"/>
    <property type="molecule type" value="Genomic_DNA"/>
</dbReference>
<keyword evidence="3" id="KW-1185">Reference proteome</keyword>
<gene>
    <name evidence="2" type="ORF">VZT92_002458</name>
</gene>
<dbReference type="Proteomes" id="UP001488805">
    <property type="component" value="Unassembled WGS sequence"/>
</dbReference>
<proteinExistence type="predicted"/>
<protein>
    <submittedName>
        <fullName evidence="2">Uncharacterized protein</fullName>
    </submittedName>
</protein>
<comment type="caution">
    <text evidence="2">The sequence shown here is derived from an EMBL/GenBank/DDBJ whole genome shotgun (WGS) entry which is preliminary data.</text>
</comment>
<name>A0AAW1G0I7_ZOAVI</name>
<feature type="region of interest" description="Disordered" evidence="1">
    <location>
        <begin position="154"/>
        <end position="186"/>
    </location>
</feature>
<evidence type="ECO:0000256" key="1">
    <source>
        <dbReference type="SAM" id="MobiDB-lite"/>
    </source>
</evidence>
<evidence type="ECO:0000313" key="2">
    <source>
        <dbReference type="EMBL" id="KAK9539980.1"/>
    </source>
</evidence>
<organism evidence="2 3">
    <name type="scientific">Zoarces viviparus</name>
    <name type="common">Viviparous eelpout</name>
    <name type="synonym">Blennius viviparus</name>
    <dbReference type="NCBI Taxonomy" id="48416"/>
    <lineage>
        <taxon>Eukaryota</taxon>
        <taxon>Metazoa</taxon>
        <taxon>Chordata</taxon>
        <taxon>Craniata</taxon>
        <taxon>Vertebrata</taxon>
        <taxon>Euteleostomi</taxon>
        <taxon>Actinopterygii</taxon>
        <taxon>Neopterygii</taxon>
        <taxon>Teleostei</taxon>
        <taxon>Neoteleostei</taxon>
        <taxon>Acanthomorphata</taxon>
        <taxon>Eupercaria</taxon>
        <taxon>Perciformes</taxon>
        <taxon>Cottioidei</taxon>
        <taxon>Zoarcales</taxon>
        <taxon>Zoarcidae</taxon>
        <taxon>Zoarcinae</taxon>
        <taxon>Zoarces</taxon>
    </lineage>
</organism>
<evidence type="ECO:0000313" key="3">
    <source>
        <dbReference type="Proteomes" id="UP001488805"/>
    </source>
</evidence>
<feature type="compositionally biased region" description="Basic and acidic residues" evidence="1">
    <location>
        <begin position="159"/>
        <end position="168"/>
    </location>
</feature>
<accession>A0AAW1G0I7</accession>
<sequence>MNLLVTYEHAKSSLSNMVTDSFEAALDITDIRALNQLMDLIVIDVMNGVQSTFLLPAFDETLTMPHHNALLPLTPDMIKVFGSEMKTLLTPQNSRSPGPAVKGKKTFWHDVKYQNWFPEIEYDHAVSYSRQSERDHPVAKEKKIAWCNLSTPEIESDDSVPREEEQTIKETSSSESDSHKDAKTQETKRKMAVNILVEILVTRILRKSKVNSNFVNVTDIITRQVERTWAALEKVDFDISQQTFKNFDKIIFKDLCKKWGYAEMVLLTMSTGEPALGNCIASAIKDHLATPPKKKSGISRFFSSVGQAITGTVKRRDKVTGHC</sequence>
<dbReference type="AlphaFoldDB" id="A0AAW1G0I7"/>
<reference evidence="2 3" key="1">
    <citation type="journal article" date="2024" name="Genome Biol. Evol.">
        <title>Chromosome-level genome assembly of the viviparous eelpout Zoarces viviparus.</title>
        <authorList>
            <person name="Fuhrmann N."/>
            <person name="Brasseur M.V."/>
            <person name="Bakowski C.E."/>
            <person name="Podsiadlowski L."/>
            <person name="Prost S."/>
            <person name="Krehenwinkel H."/>
            <person name="Mayer C."/>
        </authorList>
    </citation>
    <scope>NUCLEOTIDE SEQUENCE [LARGE SCALE GENOMIC DNA]</scope>
    <source>
        <strain evidence="2">NO-MEL_2022_Ind0_liver</strain>
    </source>
</reference>